<dbReference type="PANTHER" id="PTHR28635">
    <property type="entry name" value="TRANSMEMBRANE INNER EAR EXPRESSED PROTEIN"/>
    <property type="match status" value="1"/>
</dbReference>
<keyword evidence="6" id="KW-1185">Reference proteome</keyword>
<dbReference type="HOGENOM" id="CLU_1143492_0_0_1"/>
<name>R7TRE0_CAPTE</name>
<dbReference type="EMBL" id="AMQN01002299">
    <property type="status" value="NOT_ANNOTATED_CDS"/>
    <property type="molecule type" value="Genomic_DNA"/>
</dbReference>
<feature type="chain" id="PRO_5008787264" description="Transmembrane protein" evidence="3">
    <location>
        <begin position="21"/>
        <end position="243"/>
    </location>
</feature>
<reference evidence="4 6" key="2">
    <citation type="journal article" date="2013" name="Nature">
        <title>Insights into bilaterian evolution from three spiralian genomes.</title>
        <authorList>
            <person name="Simakov O."/>
            <person name="Marletaz F."/>
            <person name="Cho S.J."/>
            <person name="Edsinger-Gonzales E."/>
            <person name="Havlak P."/>
            <person name="Hellsten U."/>
            <person name="Kuo D.H."/>
            <person name="Larsson T."/>
            <person name="Lv J."/>
            <person name="Arendt D."/>
            <person name="Savage R."/>
            <person name="Osoegawa K."/>
            <person name="de Jong P."/>
            <person name="Grimwood J."/>
            <person name="Chapman J.A."/>
            <person name="Shapiro H."/>
            <person name="Aerts A."/>
            <person name="Otillar R.P."/>
            <person name="Terry A.Y."/>
            <person name="Boore J.L."/>
            <person name="Grigoriev I.V."/>
            <person name="Lindberg D.R."/>
            <person name="Seaver E.C."/>
            <person name="Weisblat D.A."/>
            <person name="Putnam N.H."/>
            <person name="Rokhsar D.S."/>
        </authorList>
    </citation>
    <scope>NUCLEOTIDE SEQUENCE</scope>
    <source>
        <strain evidence="4 6">I ESC-2004</strain>
    </source>
</reference>
<dbReference type="EnsemblMetazoa" id="CapteT226539">
    <property type="protein sequence ID" value="CapteP226539"/>
    <property type="gene ID" value="CapteG226539"/>
</dbReference>
<proteinExistence type="predicted"/>
<feature type="compositionally biased region" description="Polar residues" evidence="1">
    <location>
        <begin position="202"/>
        <end position="216"/>
    </location>
</feature>
<keyword evidence="3" id="KW-0732">Signal</keyword>
<keyword evidence="2" id="KW-1133">Transmembrane helix</keyword>
<evidence type="ECO:0000313" key="5">
    <source>
        <dbReference type="EnsemblMetazoa" id="CapteP226539"/>
    </source>
</evidence>
<evidence type="ECO:0000313" key="6">
    <source>
        <dbReference type="Proteomes" id="UP000014760"/>
    </source>
</evidence>
<keyword evidence="2" id="KW-0812">Transmembrane</keyword>
<feature type="signal peptide" evidence="3">
    <location>
        <begin position="1"/>
        <end position="20"/>
    </location>
</feature>
<dbReference type="EMBL" id="KB308885">
    <property type="protein sequence ID" value="ELT96209.1"/>
    <property type="molecule type" value="Genomic_DNA"/>
</dbReference>
<organism evidence="4">
    <name type="scientific">Capitella teleta</name>
    <name type="common">Polychaete worm</name>
    <dbReference type="NCBI Taxonomy" id="283909"/>
    <lineage>
        <taxon>Eukaryota</taxon>
        <taxon>Metazoa</taxon>
        <taxon>Spiralia</taxon>
        <taxon>Lophotrochozoa</taxon>
        <taxon>Annelida</taxon>
        <taxon>Polychaeta</taxon>
        <taxon>Sedentaria</taxon>
        <taxon>Scolecida</taxon>
        <taxon>Capitellidae</taxon>
        <taxon>Capitella</taxon>
    </lineage>
</organism>
<evidence type="ECO:0000313" key="4">
    <source>
        <dbReference type="EMBL" id="ELT96209.1"/>
    </source>
</evidence>
<feature type="transmembrane region" description="Helical" evidence="2">
    <location>
        <begin position="156"/>
        <end position="178"/>
    </location>
</feature>
<keyword evidence="2" id="KW-0472">Membrane</keyword>
<evidence type="ECO:0000256" key="1">
    <source>
        <dbReference type="SAM" id="MobiDB-lite"/>
    </source>
</evidence>
<dbReference type="Pfam" id="PF16038">
    <property type="entry name" value="TMIE"/>
    <property type="match status" value="1"/>
</dbReference>
<dbReference type="PANTHER" id="PTHR28635:SF1">
    <property type="entry name" value="TRANSMEMBRANE INNER EAR EXPRESSED PROTEIN"/>
    <property type="match status" value="1"/>
</dbReference>
<reference evidence="6" key="1">
    <citation type="submission" date="2012-12" db="EMBL/GenBank/DDBJ databases">
        <authorList>
            <person name="Hellsten U."/>
            <person name="Grimwood J."/>
            <person name="Chapman J.A."/>
            <person name="Shapiro H."/>
            <person name="Aerts A."/>
            <person name="Otillar R.P."/>
            <person name="Terry A.Y."/>
            <person name="Boore J.L."/>
            <person name="Simakov O."/>
            <person name="Marletaz F."/>
            <person name="Cho S.-J."/>
            <person name="Edsinger-Gonzales E."/>
            <person name="Havlak P."/>
            <person name="Kuo D.-H."/>
            <person name="Larsson T."/>
            <person name="Lv J."/>
            <person name="Arendt D."/>
            <person name="Savage R."/>
            <person name="Osoegawa K."/>
            <person name="de Jong P."/>
            <person name="Lindberg D.R."/>
            <person name="Seaver E.C."/>
            <person name="Weisblat D.A."/>
            <person name="Putnam N.H."/>
            <person name="Grigoriev I.V."/>
            <person name="Rokhsar D.S."/>
        </authorList>
    </citation>
    <scope>NUCLEOTIDE SEQUENCE</scope>
    <source>
        <strain evidence="6">I ESC-2004</strain>
    </source>
</reference>
<evidence type="ECO:0000256" key="2">
    <source>
        <dbReference type="SAM" id="Phobius"/>
    </source>
</evidence>
<dbReference type="AlphaFoldDB" id="R7TRE0"/>
<evidence type="ECO:0000256" key="3">
    <source>
        <dbReference type="SAM" id="SignalP"/>
    </source>
</evidence>
<dbReference type="Proteomes" id="UP000014760">
    <property type="component" value="Unassembled WGS sequence"/>
</dbReference>
<accession>R7TRE0</accession>
<gene>
    <name evidence="4" type="ORF">CAPTEDRAFT_226539</name>
</gene>
<feature type="region of interest" description="Disordered" evidence="1">
    <location>
        <begin position="202"/>
        <end position="243"/>
    </location>
</feature>
<protein>
    <recommendedName>
        <fullName evidence="7">Transmembrane protein</fullName>
    </recommendedName>
</protein>
<feature type="compositionally biased region" description="Low complexity" evidence="1">
    <location>
        <begin position="232"/>
        <end position="243"/>
    </location>
</feature>
<evidence type="ECO:0008006" key="7">
    <source>
        <dbReference type="Google" id="ProtNLM"/>
    </source>
</evidence>
<reference evidence="5" key="3">
    <citation type="submission" date="2015-06" db="UniProtKB">
        <authorList>
            <consortium name="EnsemblMetazoa"/>
        </authorList>
    </citation>
    <scope>IDENTIFICATION</scope>
</reference>
<dbReference type="STRING" id="283909.R7TRE0"/>
<sequence>MDSVMVISEVITAMVGLVTATETAQGEQPGVGESFGATKGGFSGVDCSGPTTLRAIFRKGWDLWYCRSNPRRWHPPISWPGFGCNVVRQVVVTIGPVLGLWPQRPGSRTANHPGLMRGGDADGASLWRQTDASSDISPSPTPHQDFLEIEILGFRLWMIIGFVLVGFVIIIIILCCIFDCRIPRTKQDIDLESEKKKAEFLRTQSSEMAATSSQTTGNGGRGHCLNQGATGGHSRQGQQGHRW</sequence>
<dbReference type="InterPro" id="IPR032006">
    <property type="entry name" value="TMIE"/>
</dbReference>